<evidence type="ECO:0000313" key="1">
    <source>
        <dbReference type="EMBL" id="AWN41382.1"/>
    </source>
</evidence>
<accession>A0A2U8W7M7</accession>
<dbReference type="Proteomes" id="UP000245926">
    <property type="component" value="Chromosome"/>
</dbReference>
<reference evidence="2" key="1">
    <citation type="submission" date="2018-05" db="EMBL/GenBank/DDBJ databases">
        <title>Complete Genome Sequence of Methylobacterium sp. 17SD2-17.</title>
        <authorList>
            <person name="Srinivasan S."/>
        </authorList>
    </citation>
    <scope>NUCLEOTIDE SEQUENCE [LARGE SCALE GENOMIC DNA]</scope>
    <source>
        <strain evidence="2">17SD2-17</strain>
    </source>
</reference>
<sequence>MSRNVQRHGVAAEVERQLAVSRVRCRSDTARPAVALTLGQWRTVESILSAEIGQWHQGRGINPERGDTGFMVVAAVRYSLGRPSQAASLCTGWLQAHWTSLRERDRADIVADIERHLAERAPADGEGDGAPWGAFVSWARTGWAETEEPPLAALACYRLGILARAPRAYAPGDAQIQALQNRGLVEPTGRVDAEARREWTITDAGRAALERQS</sequence>
<gene>
    <name evidence="1" type="ORF">DK389_13745</name>
</gene>
<keyword evidence="2" id="KW-1185">Reference proteome</keyword>
<dbReference type="KEGG" id="mets:DK389_13745"/>
<organism evidence="1 2">
    <name type="scientific">Methylobacterium durans</name>
    <dbReference type="NCBI Taxonomy" id="2202825"/>
    <lineage>
        <taxon>Bacteria</taxon>
        <taxon>Pseudomonadati</taxon>
        <taxon>Pseudomonadota</taxon>
        <taxon>Alphaproteobacteria</taxon>
        <taxon>Hyphomicrobiales</taxon>
        <taxon>Methylobacteriaceae</taxon>
        <taxon>Methylobacterium</taxon>
    </lineage>
</organism>
<proteinExistence type="predicted"/>
<dbReference type="OrthoDB" id="7990180at2"/>
<dbReference type="AlphaFoldDB" id="A0A2U8W7M7"/>
<name>A0A2U8W7M7_9HYPH</name>
<evidence type="ECO:0000313" key="2">
    <source>
        <dbReference type="Proteomes" id="UP000245926"/>
    </source>
</evidence>
<dbReference type="EMBL" id="CP029550">
    <property type="protein sequence ID" value="AWN41382.1"/>
    <property type="molecule type" value="Genomic_DNA"/>
</dbReference>
<dbReference type="RefSeq" id="WP_109890346.1">
    <property type="nucleotide sequence ID" value="NZ_CP029550.1"/>
</dbReference>
<protein>
    <submittedName>
        <fullName evidence="1">Uncharacterized protein</fullName>
    </submittedName>
</protein>